<evidence type="ECO:0000313" key="2">
    <source>
        <dbReference type="EMBL" id="THH09257.1"/>
    </source>
</evidence>
<dbReference type="EMBL" id="SGPK01000070">
    <property type="protein sequence ID" value="THH09257.1"/>
    <property type="molecule type" value="Genomic_DNA"/>
</dbReference>
<dbReference type="Gene3D" id="3.40.50.300">
    <property type="entry name" value="P-loop containing nucleotide triphosphate hydrolases"/>
    <property type="match status" value="1"/>
</dbReference>
<accession>A0A4S4LCG2</accession>
<gene>
    <name evidence="2" type="ORF">EW145_g2158</name>
</gene>
<evidence type="ECO:0000313" key="3">
    <source>
        <dbReference type="Proteomes" id="UP000308199"/>
    </source>
</evidence>
<dbReference type="OrthoDB" id="2143434at2759"/>
<evidence type="ECO:0000259" key="1">
    <source>
        <dbReference type="Pfam" id="PF09820"/>
    </source>
</evidence>
<proteinExistence type="predicted"/>
<feature type="domain" description="AAA-ATPase-like" evidence="1">
    <location>
        <begin position="24"/>
        <end position="228"/>
    </location>
</feature>
<protein>
    <recommendedName>
        <fullName evidence="1">AAA-ATPase-like domain-containing protein</fullName>
    </recommendedName>
</protein>
<sequence>MDRSGSLGRINVIPKEDSFATSLSDFKERAMSCILVDKTQAIADFLTEKRPIHCVLRPRRSGKTTMLTMFHAFFEAGEPQDVQERRTLFKDLNLKIYNTDFFESNFARYNFLFLNLSDVRDVSNKEQFDEYFTLQLNEEVRRHSWLGHFSQVTKPEDLKFINATADRRNDANIKLETVLYNLSRILFESTNRKVLVLVDEYDTPVSSAMNQDVYTLSASFVERLRNRYVFGALFVGILQCQQSSFLSGIPSVKIYPLAPGHSLYGDTCLFTEEEAKALFDHVITLHPKLAFTFNELRDWYKGYTGADQKLYNPWTICCAFDSLSLRTHWNETGNALVLIKYIFGAGQKFHKSFSKLLSGNPFEVTLRRRLYPISFGQLNPSDIFGVLHFAGYLTEVKSNVFEIPNREIFREYLSWIHYHSRNHSKDSEMSASAYSVITAAMTASIVKFRTVFRNCFERDHLSAAALYGSIDRVLLLYLLASSRGALAKSVLLKSNSPEEITLGLYNVDTSILKLQPSLSW</sequence>
<dbReference type="PANTHER" id="PTHR34825:SF1">
    <property type="entry name" value="AAA-ATPASE-LIKE DOMAIN-CONTAINING PROTEIN"/>
    <property type="match status" value="1"/>
</dbReference>
<dbReference type="Pfam" id="PF09820">
    <property type="entry name" value="AAA-ATPase_like"/>
    <property type="match status" value="1"/>
</dbReference>
<dbReference type="Proteomes" id="UP000308199">
    <property type="component" value="Unassembled WGS sequence"/>
</dbReference>
<dbReference type="InterPro" id="IPR018631">
    <property type="entry name" value="AAA-ATPase-like_dom"/>
</dbReference>
<dbReference type="AlphaFoldDB" id="A0A4S4LCG2"/>
<organism evidence="2 3">
    <name type="scientific">Phellinidium pouzarii</name>
    <dbReference type="NCBI Taxonomy" id="167371"/>
    <lineage>
        <taxon>Eukaryota</taxon>
        <taxon>Fungi</taxon>
        <taxon>Dikarya</taxon>
        <taxon>Basidiomycota</taxon>
        <taxon>Agaricomycotina</taxon>
        <taxon>Agaricomycetes</taxon>
        <taxon>Hymenochaetales</taxon>
        <taxon>Hymenochaetaceae</taxon>
        <taxon>Phellinidium</taxon>
    </lineage>
</organism>
<dbReference type="InterPro" id="IPR027417">
    <property type="entry name" value="P-loop_NTPase"/>
</dbReference>
<name>A0A4S4LCG2_9AGAM</name>
<dbReference type="PANTHER" id="PTHR34825">
    <property type="entry name" value="CONSERVED PROTEIN, WITH A WEAK D-GALACTARATE DEHYDRATASE/ALTRONATE HYDROLASE DOMAIN"/>
    <property type="match status" value="1"/>
</dbReference>
<reference evidence="2 3" key="1">
    <citation type="submission" date="2019-02" db="EMBL/GenBank/DDBJ databases">
        <title>Genome sequencing of the rare red list fungi Phellinidium pouzarii.</title>
        <authorList>
            <person name="Buettner E."/>
            <person name="Kellner H."/>
        </authorList>
    </citation>
    <scope>NUCLEOTIDE SEQUENCE [LARGE SCALE GENOMIC DNA]</scope>
    <source>
        <strain evidence="2 3">DSM 108285</strain>
    </source>
</reference>
<keyword evidence="3" id="KW-1185">Reference proteome</keyword>
<comment type="caution">
    <text evidence="2">The sequence shown here is derived from an EMBL/GenBank/DDBJ whole genome shotgun (WGS) entry which is preliminary data.</text>
</comment>